<evidence type="ECO:0000313" key="4">
    <source>
        <dbReference type="Proteomes" id="UP000634136"/>
    </source>
</evidence>
<organism evidence="3 4">
    <name type="scientific">Senna tora</name>
    <dbReference type="NCBI Taxonomy" id="362788"/>
    <lineage>
        <taxon>Eukaryota</taxon>
        <taxon>Viridiplantae</taxon>
        <taxon>Streptophyta</taxon>
        <taxon>Embryophyta</taxon>
        <taxon>Tracheophyta</taxon>
        <taxon>Spermatophyta</taxon>
        <taxon>Magnoliopsida</taxon>
        <taxon>eudicotyledons</taxon>
        <taxon>Gunneridae</taxon>
        <taxon>Pentapetalae</taxon>
        <taxon>rosids</taxon>
        <taxon>fabids</taxon>
        <taxon>Fabales</taxon>
        <taxon>Fabaceae</taxon>
        <taxon>Caesalpinioideae</taxon>
        <taxon>Cassia clade</taxon>
        <taxon>Senna</taxon>
    </lineage>
</organism>
<protein>
    <submittedName>
        <fullName evidence="3">Transcription factor IIIB 90 kDa subunit isoform X1</fullName>
    </submittedName>
</protein>
<reference evidence="3" key="1">
    <citation type="submission" date="2020-09" db="EMBL/GenBank/DDBJ databases">
        <title>Genome-Enabled Discovery of Anthraquinone Biosynthesis in Senna tora.</title>
        <authorList>
            <person name="Kang S.-H."/>
            <person name="Pandey R.P."/>
            <person name="Lee C.-M."/>
            <person name="Sim J.-S."/>
            <person name="Jeong J.-T."/>
            <person name="Choi B.-S."/>
            <person name="Jung M."/>
            <person name="Ginzburg D."/>
            <person name="Zhao K."/>
            <person name="Won S.Y."/>
            <person name="Oh T.-J."/>
            <person name="Yu Y."/>
            <person name="Kim N.-H."/>
            <person name="Lee O.R."/>
            <person name="Lee T.-H."/>
            <person name="Bashyal P."/>
            <person name="Kim T.-S."/>
            <person name="Lee W.-H."/>
            <person name="Kawkins C."/>
            <person name="Kim C.-K."/>
            <person name="Kim J.S."/>
            <person name="Ahn B.O."/>
            <person name="Rhee S.Y."/>
            <person name="Sohng J.K."/>
        </authorList>
    </citation>
    <scope>NUCLEOTIDE SEQUENCE</scope>
    <source>
        <tissue evidence="3">Leaf</tissue>
    </source>
</reference>
<gene>
    <name evidence="3" type="ORF">G2W53_040539</name>
</gene>
<evidence type="ECO:0000256" key="1">
    <source>
        <dbReference type="SAM" id="MobiDB-lite"/>
    </source>
</evidence>
<dbReference type="EMBL" id="JAAIUW010000013">
    <property type="protein sequence ID" value="KAF7801428.1"/>
    <property type="molecule type" value="Genomic_DNA"/>
</dbReference>
<feature type="compositionally biased region" description="Acidic residues" evidence="1">
    <location>
        <begin position="61"/>
        <end position="80"/>
    </location>
</feature>
<dbReference type="Pfam" id="PF07741">
    <property type="entry name" value="BRF1"/>
    <property type="match status" value="1"/>
</dbReference>
<comment type="caution">
    <text evidence="3">The sequence shown here is derived from an EMBL/GenBank/DDBJ whole genome shotgun (WGS) entry which is preliminary data.</text>
</comment>
<dbReference type="AlphaFoldDB" id="A0A834SD82"/>
<dbReference type="InterPro" id="IPR011665">
    <property type="entry name" value="BRF1_TBP-bd_dom"/>
</dbReference>
<accession>A0A834SD82</accession>
<proteinExistence type="predicted"/>
<keyword evidence="4" id="KW-1185">Reference proteome</keyword>
<feature type="region of interest" description="Disordered" evidence="1">
    <location>
        <begin position="54"/>
        <end position="97"/>
    </location>
</feature>
<sequence length="269" mass="29945">METLIGGSLDPPAFHCAKKEKMAKSLSQGCANESSDFGKSLNAACVSQEEELCASEPESIGYDDEQAAEDGECNESDREDDISAKTQDESESLSDIDDLEVNVYLHNEEERHYKKIIWEKINWEYLKEQAAKEAAGKKGGLDTSATASVAKSQKGKKQRQTQAAKSLGPAQSTTDKMLTKKRLSSKVNFEMVEKLFNEPVGIENPKKARLEQCPDNHDNLEHELECKNRSDEVVPEDDEFENTDDMGFLNGDLTWLAHGEPKIVIRNLG</sequence>
<dbReference type="Proteomes" id="UP000634136">
    <property type="component" value="Unassembled WGS sequence"/>
</dbReference>
<feature type="domain" description="Brf1 TBP-binding" evidence="2">
    <location>
        <begin position="94"/>
        <end position="197"/>
    </location>
</feature>
<name>A0A834SD82_9FABA</name>
<evidence type="ECO:0000259" key="2">
    <source>
        <dbReference type="Pfam" id="PF07741"/>
    </source>
</evidence>
<feature type="compositionally biased region" description="Polar residues" evidence="1">
    <location>
        <begin position="160"/>
        <end position="176"/>
    </location>
</feature>
<evidence type="ECO:0000313" key="3">
    <source>
        <dbReference type="EMBL" id="KAF7801428.1"/>
    </source>
</evidence>
<dbReference type="Gene3D" id="1.20.5.650">
    <property type="entry name" value="Single helix bin"/>
    <property type="match status" value="1"/>
</dbReference>
<dbReference type="OrthoDB" id="1435073at2759"/>
<feature type="region of interest" description="Disordered" evidence="1">
    <location>
        <begin position="134"/>
        <end position="179"/>
    </location>
</feature>